<sequence length="456" mass="47365">MTIDDDLPVTHCMAGFAIDTSWDGLSERLRAESVRALMNWVACAVGGAGTPSMDAAVKGIMAMDGEGATPVLGRRERTGMSNAALLGCLSSSAHTFDDTHLATITHPTGPVAAAALAAAHTLSRAGNPVPGTGLLNALSIGIELECRVSNAIAAGGGSSIGWYMTGLSGGIGAAAAVGRLLGLAHEQMIHALGLAATQACGLRATHGSMAITYVPAVAARNGLVSAYMAQAGFTCSEISIDGRNGLLQVLSATADPRKIREGLGRDFELLNNTYKPYPCGIVIHPSIDACLELARSGAISPGDIERVDLRVHADALNLTWRKLPRSALDAQVSLYHWVAAALVRKAAGVEQGELECVLDPEVRALQEKLHVEVAPGLADNQAAVAVRLKDGRVFEARTENATGSVTNPMSNDQLIEKFRKLASLALDSRRCGDLLDFCLDMPAASDAAGIFSIGAG</sequence>
<dbReference type="STRING" id="658167.SAMN04488135_104238"/>
<dbReference type="Pfam" id="PF19305">
    <property type="entry name" value="MmgE_PrpD_C"/>
    <property type="match status" value="1"/>
</dbReference>
<reference evidence="4 5" key="1">
    <citation type="submission" date="2016-11" db="EMBL/GenBank/DDBJ databases">
        <authorList>
            <person name="Jaros S."/>
            <person name="Januszkiewicz K."/>
            <person name="Wedrychowicz H."/>
        </authorList>
    </citation>
    <scope>NUCLEOTIDE SEQUENCE [LARGE SCALE GENOMIC DNA]</scope>
    <source>
        <strain evidence="4 5">CGMCC 1.10190</strain>
    </source>
</reference>
<keyword evidence="5" id="KW-1185">Reference proteome</keyword>
<proteinExistence type="inferred from homology"/>
<gene>
    <name evidence="4" type="ORF">SAMN04488135_104238</name>
</gene>
<dbReference type="Pfam" id="PF03972">
    <property type="entry name" value="MmgE_PrpD_N"/>
    <property type="match status" value="1"/>
</dbReference>
<evidence type="ECO:0000313" key="4">
    <source>
        <dbReference type="EMBL" id="SHH70210.1"/>
    </source>
</evidence>
<dbReference type="SUPFAM" id="SSF103378">
    <property type="entry name" value="2-methylcitrate dehydratase PrpD"/>
    <property type="match status" value="1"/>
</dbReference>
<dbReference type="Gene3D" id="3.30.1330.120">
    <property type="entry name" value="2-methylcitrate dehydratase PrpD"/>
    <property type="match status" value="1"/>
</dbReference>
<dbReference type="InterPro" id="IPR005656">
    <property type="entry name" value="MmgE_PrpD"/>
</dbReference>
<dbReference type="PANTHER" id="PTHR16943">
    <property type="entry name" value="2-METHYLCITRATE DEHYDRATASE-RELATED"/>
    <property type="match status" value="1"/>
</dbReference>
<dbReference type="InterPro" id="IPR045337">
    <property type="entry name" value="MmgE_PrpD_C"/>
</dbReference>
<feature type="domain" description="MmgE/PrpD C-terminal" evidence="3">
    <location>
        <begin position="277"/>
        <end position="430"/>
    </location>
</feature>
<name>A0A1M5V4V5_9BURK</name>
<dbReference type="InterPro" id="IPR045336">
    <property type="entry name" value="MmgE_PrpD_N"/>
</dbReference>
<comment type="similarity">
    <text evidence="1">Belongs to the PrpD family.</text>
</comment>
<evidence type="ECO:0000256" key="1">
    <source>
        <dbReference type="ARBA" id="ARBA00006174"/>
    </source>
</evidence>
<dbReference type="RefSeq" id="WP_073102907.1">
    <property type="nucleotide sequence ID" value="NZ_FQXE01000004.1"/>
</dbReference>
<accession>A0A1M5V4V5</accession>
<dbReference type="EMBL" id="FQXE01000004">
    <property type="protein sequence ID" value="SHH70210.1"/>
    <property type="molecule type" value="Genomic_DNA"/>
</dbReference>
<dbReference type="InterPro" id="IPR042188">
    <property type="entry name" value="MmgE/PrpD_sf_2"/>
</dbReference>
<dbReference type="OrthoDB" id="9797528at2"/>
<dbReference type="AlphaFoldDB" id="A0A1M5V4V5"/>
<dbReference type="PANTHER" id="PTHR16943:SF8">
    <property type="entry name" value="2-METHYLCITRATE DEHYDRATASE"/>
    <property type="match status" value="1"/>
</dbReference>
<feature type="domain" description="MmgE/PrpD N-terminal" evidence="2">
    <location>
        <begin position="13"/>
        <end position="256"/>
    </location>
</feature>
<dbReference type="InterPro" id="IPR036148">
    <property type="entry name" value="MmgE/PrpD_sf"/>
</dbReference>
<dbReference type="InterPro" id="IPR042183">
    <property type="entry name" value="MmgE/PrpD_sf_1"/>
</dbReference>
<dbReference type="Gene3D" id="1.10.4100.10">
    <property type="entry name" value="2-methylcitrate dehydratase PrpD"/>
    <property type="match status" value="1"/>
</dbReference>
<dbReference type="Proteomes" id="UP000184226">
    <property type="component" value="Unassembled WGS sequence"/>
</dbReference>
<evidence type="ECO:0000259" key="3">
    <source>
        <dbReference type="Pfam" id="PF19305"/>
    </source>
</evidence>
<organism evidence="4 5">
    <name type="scientific">Pollutimonas bauzanensis</name>
    <dbReference type="NCBI Taxonomy" id="658167"/>
    <lineage>
        <taxon>Bacteria</taxon>
        <taxon>Pseudomonadati</taxon>
        <taxon>Pseudomonadota</taxon>
        <taxon>Betaproteobacteria</taxon>
        <taxon>Burkholderiales</taxon>
        <taxon>Alcaligenaceae</taxon>
        <taxon>Pollutimonas</taxon>
    </lineage>
</organism>
<dbReference type="GO" id="GO:0016829">
    <property type="term" value="F:lyase activity"/>
    <property type="evidence" value="ECO:0007669"/>
    <property type="project" value="InterPro"/>
</dbReference>
<evidence type="ECO:0000259" key="2">
    <source>
        <dbReference type="Pfam" id="PF03972"/>
    </source>
</evidence>
<protein>
    <submittedName>
        <fullName evidence="4">2-methylcitrate dehydratase PrpD</fullName>
    </submittedName>
</protein>
<evidence type="ECO:0000313" key="5">
    <source>
        <dbReference type="Proteomes" id="UP000184226"/>
    </source>
</evidence>